<sequence length="339" mass="37285">MGTTCLTVDGEAGEAEVNGRSLRWTATSTNASAVPSALIFDLRGSHVCLRLCPMGRAVMTFSGPAFGGSLQLVFTRMSRDLAHPTHTHAEARTTLYERVRIAQCDRLFAAVESNRGESPLLALGDDVLRAIVRFCDDHDMLAVALTSKRLRAAARGSRPTAVHRSFRSLFRRAPTLNVLHWGLATGAPLCRALLCAAARAGSAELLGELHARRIGGQWGRPLSRRIRAIVGAEARAGRLCARAEVDVRAWLAACDAELLVRRKAIVADRRRVWEARMSAERERARVLEEQALHDDLANVVRRQLPGWGMAHARLIYRSQLDEAEALREARAAAFRLLAH</sequence>
<dbReference type="SUPFAM" id="SSF81383">
    <property type="entry name" value="F-box domain"/>
    <property type="match status" value="1"/>
</dbReference>
<proteinExistence type="predicted"/>
<gene>
    <name evidence="2" type="ORF">KFE25_002990</name>
</gene>
<feature type="domain" description="F-box" evidence="1">
    <location>
        <begin position="120"/>
        <end position="158"/>
    </location>
</feature>
<dbReference type="InterPro" id="IPR001810">
    <property type="entry name" value="F-box_dom"/>
</dbReference>
<dbReference type="Pfam" id="PF00646">
    <property type="entry name" value="F-box"/>
    <property type="match status" value="1"/>
</dbReference>
<dbReference type="AlphaFoldDB" id="A0A8J6CFI9"/>
<organism evidence="2 3">
    <name type="scientific">Diacronema lutheri</name>
    <name type="common">Unicellular marine alga</name>
    <name type="synonym">Monochrysis lutheri</name>
    <dbReference type="NCBI Taxonomy" id="2081491"/>
    <lineage>
        <taxon>Eukaryota</taxon>
        <taxon>Haptista</taxon>
        <taxon>Haptophyta</taxon>
        <taxon>Pavlovophyceae</taxon>
        <taxon>Pavlovales</taxon>
        <taxon>Pavlovaceae</taxon>
        <taxon>Diacronema</taxon>
    </lineage>
</organism>
<dbReference type="InterPro" id="IPR036047">
    <property type="entry name" value="F-box-like_dom_sf"/>
</dbReference>
<evidence type="ECO:0000259" key="1">
    <source>
        <dbReference type="Pfam" id="PF00646"/>
    </source>
</evidence>
<protein>
    <recommendedName>
        <fullName evidence="1">F-box domain-containing protein</fullName>
    </recommendedName>
</protein>
<dbReference type="Proteomes" id="UP000751190">
    <property type="component" value="Unassembled WGS sequence"/>
</dbReference>
<reference evidence="2" key="1">
    <citation type="submission" date="2021-05" db="EMBL/GenBank/DDBJ databases">
        <title>The genome of the haptophyte Pavlova lutheri (Diacronema luteri, Pavlovales) - a model for lipid biosynthesis in eukaryotic algae.</title>
        <authorList>
            <person name="Hulatt C.J."/>
            <person name="Posewitz M.C."/>
        </authorList>
    </citation>
    <scope>NUCLEOTIDE SEQUENCE</scope>
    <source>
        <strain evidence="2">NIVA-4/92</strain>
    </source>
</reference>
<dbReference type="CDD" id="cd09917">
    <property type="entry name" value="F-box_SF"/>
    <property type="match status" value="1"/>
</dbReference>
<accession>A0A8J6CFI9</accession>
<dbReference type="EMBL" id="JAGTXO010000010">
    <property type="protein sequence ID" value="KAG8465683.1"/>
    <property type="molecule type" value="Genomic_DNA"/>
</dbReference>
<evidence type="ECO:0000313" key="2">
    <source>
        <dbReference type="EMBL" id="KAG8465683.1"/>
    </source>
</evidence>
<evidence type="ECO:0000313" key="3">
    <source>
        <dbReference type="Proteomes" id="UP000751190"/>
    </source>
</evidence>
<dbReference type="OrthoDB" id="10582816at2759"/>
<comment type="caution">
    <text evidence="2">The sequence shown here is derived from an EMBL/GenBank/DDBJ whole genome shotgun (WGS) entry which is preliminary data.</text>
</comment>
<keyword evidence="3" id="KW-1185">Reference proteome</keyword>
<name>A0A8J6CFI9_DIALT</name>